<evidence type="ECO:0000313" key="2">
    <source>
        <dbReference type="Proteomes" id="UP001610706"/>
    </source>
</evidence>
<comment type="caution">
    <text evidence="1">The sequence shown here is derived from an EMBL/GenBank/DDBJ whole genome shotgun (WGS) entry which is preliminary data.</text>
</comment>
<proteinExistence type="predicted"/>
<dbReference type="EMBL" id="JBGFTR010000038">
    <property type="protein sequence ID" value="MFH7566559.1"/>
    <property type="molecule type" value="Genomic_DNA"/>
</dbReference>
<accession>A0ABW7P5Q1</accession>
<sequence length="56" mass="6286">MALLTFAGTSFIVLVTAHNVLPHYGEQLYNQHSFNVTVRAGYLQRENNHENTPSAI</sequence>
<evidence type="ECO:0000313" key="1">
    <source>
        <dbReference type="EMBL" id="MFH7566559.1"/>
    </source>
</evidence>
<dbReference type="Proteomes" id="UP001610706">
    <property type="component" value="Unassembled WGS sequence"/>
</dbReference>
<organism evidence="1 2">
    <name type="scientific">Oceanimonas smirnovii</name>
    <dbReference type="NCBI Taxonomy" id="264574"/>
    <lineage>
        <taxon>Bacteria</taxon>
        <taxon>Pseudomonadati</taxon>
        <taxon>Pseudomonadota</taxon>
        <taxon>Gammaproteobacteria</taxon>
        <taxon>Aeromonadales</taxon>
        <taxon>Aeromonadaceae</taxon>
        <taxon>Oceanimonas</taxon>
    </lineage>
</organism>
<dbReference type="RefSeq" id="WP_019934671.1">
    <property type="nucleotide sequence ID" value="NZ_CP166302.1"/>
</dbReference>
<reference evidence="1 2" key="1">
    <citation type="submission" date="2024-08" db="EMBL/GenBank/DDBJ databases">
        <title>Oceanimonas smirnovii Genome sequencing and assembly.</title>
        <authorList>
            <person name="Tang B."/>
        </authorList>
    </citation>
    <scope>NUCLEOTIDE SEQUENCE [LARGE SCALE GENOMIC DNA]</scope>
    <source>
        <strain evidence="1 2">OS2020-119</strain>
    </source>
</reference>
<keyword evidence="2" id="KW-1185">Reference proteome</keyword>
<protein>
    <submittedName>
        <fullName evidence="1">Uncharacterized protein</fullName>
    </submittedName>
</protein>
<gene>
    <name evidence="1" type="ORF">AB9R89_14715</name>
</gene>
<name>A0ABW7P5Q1_9GAMM</name>